<feature type="compositionally biased region" description="Acidic residues" evidence="5">
    <location>
        <begin position="354"/>
        <end position="385"/>
    </location>
</feature>
<dbReference type="EMBL" id="AZHD01000001">
    <property type="protein sequence ID" value="OAA68333.1"/>
    <property type="molecule type" value="Genomic_DNA"/>
</dbReference>
<feature type="compositionally biased region" description="Basic and acidic residues" evidence="5">
    <location>
        <begin position="343"/>
        <end position="353"/>
    </location>
</feature>
<dbReference type="InterPro" id="IPR041913">
    <property type="entry name" value="POLD3_sf"/>
</dbReference>
<dbReference type="GO" id="GO:1904161">
    <property type="term" value="P:DNA synthesis involved in UV-damage excision repair"/>
    <property type="evidence" value="ECO:0007669"/>
    <property type="project" value="TreeGrafter"/>
</dbReference>
<dbReference type="STRING" id="1081102.A0A168A706"/>
<feature type="compositionally biased region" description="Low complexity" evidence="5">
    <location>
        <begin position="243"/>
        <end position="258"/>
    </location>
</feature>
<keyword evidence="3" id="KW-0235">DNA replication</keyword>
<dbReference type="PANTHER" id="PTHR17598:SF13">
    <property type="entry name" value="DNA POLYMERASE DELTA SUBUNIT 3"/>
    <property type="match status" value="1"/>
</dbReference>
<accession>A0A168A706</accession>
<dbReference type="PANTHER" id="PTHR17598">
    <property type="entry name" value="DNA POLYMERASE DELTA SUBUNIT 3"/>
    <property type="match status" value="1"/>
</dbReference>
<dbReference type="GO" id="GO:0006297">
    <property type="term" value="P:nucleotide-excision repair, DNA gap filling"/>
    <property type="evidence" value="ECO:0007669"/>
    <property type="project" value="TreeGrafter"/>
</dbReference>
<protein>
    <recommendedName>
        <fullName evidence="2">DNA polymerase delta subunit 3</fullName>
    </recommendedName>
</protein>
<proteinExistence type="predicted"/>
<evidence type="ECO:0000313" key="6">
    <source>
        <dbReference type="EMBL" id="OAA68333.1"/>
    </source>
</evidence>
<evidence type="ECO:0000256" key="1">
    <source>
        <dbReference type="ARBA" id="ARBA00004123"/>
    </source>
</evidence>
<dbReference type="GO" id="GO:0006271">
    <property type="term" value="P:DNA strand elongation involved in DNA replication"/>
    <property type="evidence" value="ECO:0007669"/>
    <property type="project" value="TreeGrafter"/>
</dbReference>
<dbReference type="OrthoDB" id="514823at2759"/>
<evidence type="ECO:0000256" key="5">
    <source>
        <dbReference type="SAM" id="MobiDB-lite"/>
    </source>
</evidence>
<evidence type="ECO:0000256" key="2">
    <source>
        <dbReference type="ARBA" id="ARBA00017589"/>
    </source>
</evidence>
<dbReference type="Gene3D" id="3.90.1030.20">
    <property type="entry name" value="DNA polymerase delta, p66 (Cdc27) subunit, wHTH domain"/>
    <property type="match status" value="1"/>
</dbReference>
<feature type="compositionally biased region" description="Low complexity" evidence="5">
    <location>
        <begin position="186"/>
        <end position="195"/>
    </location>
</feature>
<feature type="region of interest" description="Disordered" evidence="5">
    <location>
        <begin position="64"/>
        <end position="96"/>
    </location>
</feature>
<dbReference type="Pfam" id="PF09507">
    <property type="entry name" value="CDC27"/>
    <property type="match status" value="1"/>
</dbReference>
<feature type="region of interest" description="Disordered" evidence="5">
    <location>
        <begin position="163"/>
        <end position="426"/>
    </location>
</feature>
<dbReference type="AlphaFoldDB" id="A0A168A706"/>
<feature type="compositionally biased region" description="Basic residues" evidence="5">
    <location>
        <begin position="415"/>
        <end position="426"/>
    </location>
</feature>
<dbReference type="GO" id="GO:0003887">
    <property type="term" value="F:DNA-directed DNA polymerase activity"/>
    <property type="evidence" value="ECO:0007669"/>
    <property type="project" value="TreeGrafter"/>
</dbReference>
<feature type="compositionally biased region" description="Acidic residues" evidence="5">
    <location>
        <begin position="81"/>
        <end position="90"/>
    </location>
</feature>
<reference evidence="6 7" key="1">
    <citation type="journal article" date="2016" name="Genome Biol. Evol.">
        <title>Divergent and convergent evolution of fungal pathogenicity.</title>
        <authorList>
            <person name="Shang Y."/>
            <person name="Xiao G."/>
            <person name="Zheng P."/>
            <person name="Cen K."/>
            <person name="Zhan S."/>
            <person name="Wang C."/>
        </authorList>
    </citation>
    <scope>NUCLEOTIDE SEQUENCE [LARGE SCALE GENOMIC DNA]</scope>
    <source>
        <strain evidence="6 7">RCEF 264</strain>
    </source>
</reference>
<keyword evidence="7" id="KW-1185">Reference proteome</keyword>
<dbReference type="InterPro" id="IPR019038">
    <property type="entry name" value="POLD3"/>
</dbReference>
<comment type="caution">
    <text evidence="6">The sequence shown here is derived from an EMBL/GenBank/DDBJ whole genome shotgun (WGS) entry which is preliminary data.</text>
</comment>
<evidence type="ECO:0000256" key="4">
    <source>
        <dbReference type="ARBA" id="ARBA00023242"/>
    </source>
</evidence>
<evidence type="ECO:0000256" key="3">
    <source>
        <dbReference type="ARBA" id="ARBA00022705"/>
    </source>
</evidence>
<dbReference type="GO" id="GO:0043625">
    <property type="term" value="C:delta DNA polymerase complex"/>
    <property type="evidence" value="ECO:0007669"/>
    <property type="project" value="InterPro"/>
</dbReference>
<sequence>MDKVKEFLAEEVLVENRVVTYRYLSRALKLRVNVAKKALYDFHTSQNAKKPNSLHATYLLYGTKPAEERTRPQNGQQQGGDDVDMDDDSHFDDQPSEQVPTLFLTLVSEENLKDALAKYETLEAIHVYSVSSQPMSDLQVLADSTSQLRELRGGSLEEVAQTYGTIPNTHMRRRQRKGQTIPFPESATAPSSKTPSAKEDAKRKGPPAPTSSSAKPAQEDVAGPTAFFNRAPKAKADTTSAKSGIESEATASASASEGAEPKKATAPPALKRAASSGGGGIMEAFAKGAAAAKPKRKESAQLSKKQTTTMDDTATPSMSDDGGDDDVDVLPKARQVAGGLSRKQREEELRKMMEEEDDNGHDEESQDDEKDEDEREDTPMEDADEPPPPPTEAEAAAAAKADEPSEVVSASSGSGRRRGKRRVMRKKMIEDENGYLVTIQEPVWESFSEDEAPPKSAQPVAAKAKKPAAKPGQGNIMSFFSKK</sequence>
<name>A0A168A706_9HYPO</name>
<dbReference type="Proteomes" id="UP000076874">
    <property type="component" value="Unassembled WGS sequence"/>
</dbReference>
<keyword evidence="4" id="KW-0539">Nucleus</keyword>
<feature type="region of interest" description="Disordered" evidence="5">
    <location>
        <begin position="447"/>
        <end position="483"/>
    </location>
</feature>
<evidence type="ECO:0000313" key="7">
    <source>
        <dbReference type="Proteomes" id="UP000076874"/>
    </source>
</evidence>
<comment type="subcellular location">
    <subcellularLocation>
        <location evidence="1">Nucleus</location>
    </subcellularLocation>
</comment>
<feature type="compositionally biased region" description="Polar residues" evidence="5">
    <location>
        <begin position="300"/>
        <end position="318"/>
    </location>
</feature>
<gene>
    <name evidence="6" type="ORF">SPI_00528</name>
</gene>
<organism evidence="6 7">
    <name type="scientific">Niveomyces insectorum RCEF 264</name>
    <dbReference type="NCBI Taxonomy" id="1081102"/>
    <lineage>
        <taxon>Eukaryota</taxon>
        <taxon>Fungi</taxon>
        <taxon>Dikarya</taxon>
        <taxon>Ascomycota</taxon>
        <taxon>Pezizomycotina</taxon>
        <taxon>Sordariomycetes</taxon>
        <taxon>Hypocreomycetidae</taxon>
        <taxon>Hypocreales</taxon>
        <taxon>Cordycipitaceae</taxon>
        <taxon>Niveomyces</taxon>
    </lineage>
</organism>